<reference evidence="3" key="1">
    <citation type="submission" date="2022-11" db="UniProtKB">
        <authorList>
            <consortium name="WormBaseParasite"/>
        </authorList>
    </citation>
    <scope>IDENTIFICATION</scope>
</reference>
<dbReference type="AlphaFoldDB" id="A0A914RBA8"/>
<dbReference type="Proteomes" id="UP000887578">
    <property type="component" value="Unplaced"/>
</dbReference>
<proteinExistence type="predicted"/>
<sequence>MKAVAFILLLGVVNATQIGSLKLTEDLENSIRSHLSICTACHIATGVINDEAAVKHAKIMLQGYCNDVPPTYHKLCEGVTERLFENGFKLAQYYTVETNCESFCGENTRQFTTETLCSGINTLLDNTETIMDIFEAKVKSICSTEKDSEGCFAQFQKWRPFITNFLKRSILRVVNELEPKTLCNIDLTKIPKSDAALKMPKFFPQFTR</sequence>
<evidence type="ECO:0000313" key="2">
    <source>
        <dbReference type="Proteomes" id="UP000887578"/>
    </source>
</evidence>
<accession>A0A914RBA8</accession>
<feature type="chain" id="PRO_5036790319" evidence="1">
    <location>
        <begin position="16"/>
        <end position="208"/>
    </location>
</feature>
<keyword evidence="1" id="KW-0732">Signal</keyword>
<feature type="signal peptide" evidence="1">
    <location>
        <begin position="1"/>
        <end position="15"/>
    </location>
</feature>
<organism evidence="2 3">
    <name type="scientific">Panagrolaimus davidi</name>
    <dbReference type="NCBI Taxonomy" id="227884"/>
    <lineage>
        <taxon>Eukaryota</taxon>
        <taxon>Metazoa</taxon>
        <taxon>Ecdysozoa</taxon>
        <taxon>Nematoda</taxon>
        <taxon>Chromadorea</taxon>
        <taxon>Rhabditida</taxon>
        <taxon>Tylenchina</taxon>
        <taxon>Panagrolaimomorpha</taxon>
        <taxon>Panagrolaimoidea</taxon>
        <taxon>Panagrolaimidae</taxon>
        <taxon>Panagrolaimus</taxon>
    </lineage>
</organism>
<protein>
    <submittedName>
        <fullName evidence="3">Saposin B-type domain-containing protein</fullName>
    </submittedName>
</protein>
<name>A0A914RBA8_9BILA</name>
<dbReference type="WBParaSite" id="PDA_v2.g8919.t1">
    <property type="protein sequence ID" value="PDA_v2.g8919.t1"/>
    <property type="gene ID" value="PDA_v2.g8919"/>
</dbReference>
<evidence type="ECO:0000313" key="3">
    <source>
        <dbReference type="WBParaSite" id="PDA_v2.g8919.t1"/>
    </source>
</evidence>
<evidence type="ECO:0000256" key="1">
    <source>
        <dbReference type="SAM" id="SignalP"/>
    </source>
</evidence>
<keyword evidence="2" id="KW-1185">Reference proteome</keyword>